<organism evidence="1 2">
    <name type="scientific">Glossina palpalis gambiensis</name>
    <dbReference type="NCBI Taxonomy" id="67801"/>
    <lineage>
        <taxon>Eukaryota</taxon>
        <taxon>Metazoa</taxon>
        <taxon>Ecdysozoa</taxon>
        <taxon>Arthropoda</taxon>
        <taxon>Hexapoda</taxon>
        <taxon>Insecta</taxon>
        <taxon>Pterygota</taxon>
        <taxon>Neoptera</taxon>
        <taxon>Endopterygota</taxon>
        <taxon>Diptera</taxon>
        <taxon>Brachycera</taxon>
        <taxon>Muscomorpha</taxon>
        <taxon>Hippoboscoidea</taxon>
        <taxon>Glossinidae</taxon>
        <taxon>Glossina</taxon>
    </lineage>
</organism>
<protein>
    <submittedName>
        <fullName evidence="1">Uncharacterized protein</fullName>
    </submittedName>
</protein>
<reference evidence="1" key="2">
    <citation type="submission" date="2020-05" db="UniProtKB">
        <authorList>
            <consortium name="EnsemblMetazoa"/>
        </authorList>
    </citation>
    <scope>IDENTIFICATION</scope>
    <source>
        <strain evidence="1">IAEA</strain>
    </source>
</reference>
<name>A0A1B0B5R4_9MUSC</name>
<dbReference type="EMBL" id="JXJN01008827">
    <property type="status" value="NOT_ANNOTATED_CDS"/>
    <property type="molecule type" value="Genomic_DNA"/>
</dbReference>
<accession>A0A1B0B5R4</accession>
<evidence type="ECO:0000313" key="2">
    <source>
        <dbReference type="Proteomes" id="UP000092460"/>
    </source>
</evidence>
<evidence type="ECO:0000313" key="1">
    <source>
        <dbReference type="EnsemblMetazoa" id="GPPI019775-PA"/>
    </source>
</evidence>
<dbReference type="Proteomes" id="UP000092460">
    <property type="component" value="Unassembled WGS sequence"/>
</dbReference>
<sequence length="73" mass="8007">MITSLLVTVPGKSNYWNKSCNNPGKYAITTLSTTLSTTTTTITPVSNYCCILVNTRRHGSFALTQQTIDGHLR</sequence>
<dbReference type="EnsemblMetazoa" id="GPPI019775-RA">
    <property type="protein sequence ID" value="GPPI019775-PA"/>
    <property type="gene ID" value="GPPI019775"/>
</dbReference>
<dbReference type="AlphaFoldDB" id="A0A1B0B5R4"/>
<keyword evidence="2" id="KW-1185">Reference proteome</keyword>
<proteinExistence type="predicted"/>
<reference evidence="2" key="1">
    <citation type="submission" date="2015-01" db="EMBL/GenBank/DDBJ databases">
        <authorList>
            <person name="Aksoy S."/>
            <person name="Warren W."/>
            <person name="Wilson R.K."/>
        </authorList>
    </citation>
    <scope>NUCLEOTIDE SEQUENCE [LARGE SCALE GENOMIC DNA]</scope>
    <source>
        <strain evidence="2">IAEA</strain>
    </source>
</reference>
<dbReference type="VEuPathDB" id="VectorBase:GPPI019775"/>